<reference evidence="1" key="1">
    <citation type="submission" date="2021-12" db="EMBL/GenBank/DDBJ databases">
        <authorList>
            <person name="Veyrier F.J."/>
        </authorList>
    </citation>
    <scope>NUCLEOTIDE SEQUENCE</scope>
    <source>
        <strain evidence="1">SAG 1488-6</strain>
    </source>
</reference>
<organism evidence="1 2">
    <name type="scientific">Vitreoscilla stercoraria</name>
    <dbReference type="NCBI Taxonomy" id="61"/>
    <lineage>
        <taxon>Bacteria</taxon>
        <taxon>Pseudomonadati</taxon>
        <taxon>Pseudomonadota</taxon>
        <taxon>Betaproteobacteria</taxon>
        <taxon>Neisseriales</taxon>
        <taxon>Neisseriaceae</taxon>
        <taxon>Vitreoscilla</taxon>
    </lineage>
</organism>
<evidence type="ECO:0000313" key="2">
    <source>
        <dbReference type="Proteomes" id="UP000832034"/>
    </source>
</evidence>
<accession>A0ABY4ECC9</accession>
<sequence>MLTITSLVTEYRDTHVTTLLDEVSLEALFIEAVREYQAWAALKAENQRIDVLAQASVLVSDEVMVNANTVLSLSEWGVIKPLAYFYVERQEALVQEASKNHMHELFGRTSSEIEQDITVYRNDQLRRLAFRMPIITV</sequence>
<dbReference type="EMBL" id="CP091512">
    <property type="protein sequence ID" value="UOO93401.1"/>
    <property type="molecule type" value="Genomic_DNA"/>
</dbReference>
<evidence type="ECO:0000313" key="1">
    <source>
        <dbReference type="EMBL" id="UOO93401.1"/>
    </source>
</evidence>
<dbReference type="Proteomes" id="UP000832034">
    <property type="component" value="Chromosome"/>
</dbReference>
<dbReference type="RefSeq" id="WP_019959140.1">
    <property type="nucleotide sequence ID" value="NZ_CP091512.1"/>
</dbReference>
<keyword evidence="2" id="KW-1185">Reference proteome</keyword>
<proteinExistence type="predicted"/>
<gene>
    <name evidence="1" type="ORF">LVJ81_05065</name>
</gene>
<protein>
    <submittedName>
        <fullName evidence="1">Uncharacterized protein</fullName>
    </submittedName>
</protein>
<reference evidence="1" key="2">
    <citation type="journal article" date="2022" name="Res Sq">
        <title>Evolution of multicellular longitudinally dividing oral cavity symbionts (Neisseriaceae).</title>
        <authorList>
            <person name="Nyongesa S."/>
            <person name="Weber P."/>
            <person name="Bernet E."/>
            <person name="Pullido F."/>
            <person name="Nieckarz M."/>
            <person name="Delaby M."/>
            <person name="Nieves C."/>
            <person name="Viehboeck T."/>
            <person name="Krause N."/>
            <person name="Rivera-Millot A."/>
            <person name="Nakamura A."/>
            <person name="Vischer N."/>
            <person name="VanNieuwenhze M."/>
            <person name="Brun Y."/>
            <person name="Cava F."/>
            <person name="Bulgheresi S."/>
            <person name="Veyrier F."/>
        </authorList>
    </citation>
    <scope>NUCLEOTIDE SEQUENCE</scope>
    <source>
        <strain evidence="1">SAG 1488-6</strain>
    </source>
</reference>
<name>A0ABY4ECC9_VITST</name>